<organism evidence="1 2">
    <name type="scientific">Alteromonas halophila</name>
    <dbReference type="NCBI Taxonomy" id="516698"/>
    <lineage>
        <taxon>Bacteria</taxon>
        <taxon>Pseudomonadati</taxon>
        <taxon>Pseudomonadota</taxon>
        <taxon>Gammaproteobacteria</taxon>
        <taxon>Alteromonadales</taxon>
        <taxon>Alteromonadaceae</taxon>
        <taxon>Alteromonas/Salinimonas group</taxon>
        <taxon>Alteromonas</taxon>
    </lineage>
</organism>
<dbReference type="RefSeq" id="WP_189408083.1">
    <property type="nucleotide sequence ID" value="NZ_BMXP01000011.1"/>
</dbReference>
<reference evidence="1" key="1">
    <citation type="journal article" date="2014" name="Int. J. Syst. Evol. Microbiol.">
        <title>Complete genome sequence of Corynebacterium casei LMG S-19264T (=DSM 44701T), isolated from a smear-ripened cheese.</title>
        <authorList>
            <consortium name="US DOE Joint Genome Institute (JGI-PGF)"/>
            <person name="Walter F."/>
            <person name="Albersmeier A."/>
            <person name="Kalinowski J."/>
            <person name="Ruckert C."/>
        </authorList>
    </citation>
    <scope>NUCLEOTIDE SEQUENCE</scope>
    <source>
        <strain evidence="1">KCTC 22164</strain>
    </source>
</reference>
<dbReference type="InterPro" id="IPR008769">
    <property type="entry name" value="PhaF_PhaI"/>
</dbReference>
<evidence type="ECO:0000313" key="1">
    <source>
        <dbReference type="EMBL" id="GGW94935.1"/>
    </source>
</evidence>
<evidence type="ECO:0000313" key="2">
    <source>
        <dbReference type="Proteomes" id="UP000631300"/>
    </source>
</evidence>
<evidence type="ECO:0008006" key="3">
    <source>
        <dbReference type="Google" id="ProtNLM"/>
    </source>
</evidence>
<proteinExistence type="predicted"/>
<dbReference type="PANTHER" id="PTHR38664:SF1">
    <property type="entry name" value="SLR0058 PROTEIN"/>
    <property type="match status" value="1"/>
</dbReference>
<dbReference type="Pfam" id="PF05597">
    <property type="entry name" value="Phasin"/>
    <property type="match status" value="1"/>
</dbReference>
<keyword evidence="2" id="KW-1185">Reference proteome</keyword>
<sequence length="123" mass="13577">MTTKKTDTIKGKFNEAEDFARKIWLAGLGAYGKSVEEAQGRYDKLSAEASKMFDDLVSKGENLEDDARSKFKSTTNDVENRVSEVRKKLGLDSEPSDQRIEELSAKVDALTEAVAKLAANSNK</sequence>
<protein>
    <recommendedName>
        <fullName evidence="3">Poly(Hydroxyalkanoate) granule-associated protein</fullName>
    </recommendedName>
</protein>
<name>A0A918JPJ9_9ALTE</name>
<reference evidence="1" key="2">
    <citation type="submission" date="2020-09" db="EMBL/GenBank/DDBJ databases">
        <authorList>
            <person name="Sun Q."/>
            <person name="Kim S."/>
        </authorList>
    </citation>
    <scope>NUCLEOTIDE SEQUENCE</scope>
    <source>
        <strain evidence="1">KCTC 22164</strain>
    </source>
</reference>
<dbReference type="PANTHER" id="PTHR38664">
    <property type="entry name" value="SLR0058 PROTEIN"/>
    <property type="match status" value="1"/>
</dbReference>
<dbReference type="AlphaFoldDB" id="A0A918JPJ9"/>
<gene>
    <name evidence="1" type="ORF">GCM10007391_31460</name>
</gene>
<dbReference type="Proteomes" id="UP000631300">
    <property type="component" value="Unassembled WGS sequence"/>
</dbReference>
<comment type="caution">
    <text evidence="1">The sequence shown here is derived from an EMBL/GenBank/DDBJ whole genome shotgun (WGS) entry which is preliminary data.</text>
</comment>
<dbReference type="EMBL" id="BMXP01000011">
    <property type="protein sequence ID" value="GGW94935.1"/>
    <property type="molecule type" value="Genomic_DNA"/>
</dbReference>
<dbReference type="NCBIfam" id="NF047773">
    <property type="entry name" value="phas_rel_Lepto"/>
    <property type="match status" value="1"/>
</dbReference>
<accession>A0A918JPJ9</accession>